<evidence type="ECO:0008006" key="3">
    <source>
        <dbReference type="Google" id="ProtNLM"/>
    </source>
</evidence>
<proteinExistence type="predicted"/>
<sequence>MTRNVLNNLLNRLYGEMAIALNWKEKVVLQRRFIALARGARKYRAHDIAGDALREAGQLLAELEAERLQLVNGKGAVCTVNTRH</sequence>
<evidence type="ECO:0000313" key="2">
    <source>
        <dbReference type="Proteomes" id="UP000058114"/>
    </source>
</evidence>
<organism evidence="1 2">
    <name type="scientific">Aeromonas schubertii</name>
    <dbReference type="NCBI Taxonomy" id="652"/>
    <lineage>
        <taxon>Bacteria</taxon>
        <taxon>Pseudomonadati</taxon>
        <taxon>Pseudomonadota</taxon>
        <taxon>Gammaproteobacteria</taxon>
        <taxon>Aeromonadales</taxon>
        <taxon>Aeromonadaceae</taxon>
        <taxon>Aeromonas</taxon>
    </lineage>
</organism>
<dbReference type="AlphaFoldDB" id="A0A0S2SDZ8"/>
<protein>
    <recommendedName>
        <fullName evidence="3">Phage protein</fullName>
    </recommendedName>
</protein>
<name>A0A0S2SDZ8_9GAMM</name>
<dbReference type="Proteomes" id="UP000058114">
    <property type="component" value="Chromosome"/>
</dbReference>
<gene>
    <name evidence="1" type="ORF">WL1483_439</name>
</gene>
<dbReference type="RefSeq" id="WP_060587985.1">
    <property type="nucleotide sequence ID" value="NZ_CP013067.1"/>
</dbReference>
<dbReference type="PATRIC" id="fig|652.5.peg.4243"/>
<reference evidence="2" key="1">
    <citation type="submission" date="2015-10" db="EMBL/GenBank/DDBJ databases">
        <title>Complete Genome Sequence of Aeromonas schubertii strain WL1483.</title>
        <authorList>
            <person name="Liu L."/>
        </authorList>
    </citation>
    <scope>NUCLEOTIDE SEQUENCE [LARGE SCALE GENOMIC DNA]</scope>
    <source>
        <strain evidence="2">WL1483</strain>
    </source>
</reference>
<dbReference type="EMBL" id="CP013067">
    <property type="protein sequence ID" value="ALP39858.1"/>
    <property type="molecule type" value="Genomic_DNA"/>
</dbReference>
<accession>A0A0S2SDZ8</accession>
<evidence type="ECO:0000313" key="1">
    <source>
        <dbReference type="EMBL" id="ALP39858.1"/>
    </source>
</evidence>
<dbReference type="KEGG" id="asr:WL1483_439"/>
<reference evidence="1 2" key="2">
    <citation type="journal article" date="2016" name="Genome Announc.">
        <title>Complete Genome Sequence of the Highly Virulent Aeromonas schubertii Strain WL1483, Isolated from Diseased Snakehead Fish (Channa argus) in China.</title>
        <authorList>
            <person name="Liu L."/>
            <person name="Li N."/>
            <person name="Zhang D."/>
            <person name="Fu X."/>
            <person name="Shi C."/>
            <person name="Lin Q."/>
            <person name="Hao G."/>
        </authorList>
    </citation>
    <scope>NUCLEOTIDE SEQUENCE [LARGE SCALE GENOMIC DNA]</scope>
    <source>
        <strain evidence="1 2">WL1483</strain>
    </source>
</reference>